<sequence>MSHICAKDIKINPDGSFSVAWDGDIPRFEGHRSHFPSGFFAKKDLVALEMSICKKYPRILWERADLDAVQHDIKVKYAELMADEETLHHVTQHLLQYGITFVSKVPSTPDAVASIGSRIGPLKSTIYGTTWDVRSLSSAKNVADTSSDLGFHMDLLYYKEPPRLQILHYLRQSQRGGQSLFSDSFKAVATLVKRYLDPDDPNFQPTLNGSSPLVALINFKHPFHYRNNGHWLQHEHPTVEVDSSLNFRDSSKAHMKSLDISKIENALRAVRWSPPFRAPMLRQQNKKALLLDDWIRGARLLQQIFERQEAVFETRMEEGTCVIFDNRRILHGRREFAGGERWLRGAYIDDDTFRQRVLKMDDYYST</sequence>
<protein>
    <recommendedName>
        <fullName evidence="7">TauD/TfdA-like domain-containing protein</fullName>
    </recommendedName>
</protein>
<evidence type="ECO:0000256" key="5">
    <source>
        <dbReference type="ARBA" id="ARBA00023002"/>
    </source>
</evidence>
<evidence type="ECO:0000256" key="4">
    <source>
        <dbReference type="ARBA" id="ARBA00022964"/>
    </source>
</evidence>
<keyword evidence="9" id="KW-1185">Reference proteome</keyword>
<keyword evidence="5" id="KW-0560">Oxidoreductase</keyword>
<dbReference type="OrthoDB" id="406634at2759"/>
<dbReference type="InterPro" id="IPR050411">
    <property type="entry name" value="AlphaKG_dependent_hydroxylases"/>
</dbReference>
<dbReference type="GO" id="GO:0005739">
    <property type="term" value="C:mitochondrion"/>
    <property type="evidence" value="ECO:0007669"/>
    <property type="project" value="TreeGrafter"/>
</dbReference>
<organism evidence="8 9">
    <name type="scientific">Heterodermia speciosa</name>
    <dbReference type="NCBI Taxonomy" id="116794"/>
    <lineage>
        <taxon>Eukaryota</taxon>
        <taxon>Fungi</taxon>
        <taxon>Dikarya</taxon>
        <taxon>Ascomycota</taxon>
        <taxon>Pezizomycotina</taxon>
        <taxon>Lecanoromycetes</taxon>
        <taxon>OSLEUM clade</taxon>
        <taxon>Lecanoromycetidae</taxon>
        <taxon>Caliciales</taxon>
        <taxon>Physciaceae</taxon>
        <taxon>Heterodermia</taxon>
    </lineage>
</organism>
<dbReference type="PANTHER" id="PTHR10696">
    <property type="entry name" value="GAMMA-BUTYROBETAINE HYDROXYLASE-RELATED"/>
    <property type="match status" value="1"/>
</dbReference>
<dbReference type="SUPFAM" id="SSF51197">
    <property type="entry name" value="Clavaminate synthase-like"/>
    <property type="match status" value="1"/>
</dbReference>
<feature type="domain" description="TauD/TfdA-like" evidence="7">
    <location>
        <begin position="72"/>
        <end position="347"/>
    </location>
</feature>
<reference evidence="8" key="1">
    <citation type="submission" date="2021-03" db="EMBL/GenBank/DDBJ databases">
        <authorList>
            <person name="Tagirdzhanova G."/>
        </authorList>
    </citation>
    <scope>NUCLEOTIDE SEQUENCE</scope>
</reference>
<comment type="cofactor">
    <cofactor evidence="1">
        <name>Fe(2+)</name>
        <dbReference type="ChEBI" id="CHEBI:29033"/>
    </cofactor>
</comment>
<comment type="similarity">
    <text evidence="2">Belongs to the gamma-BBH/TMLD family.</text>
</comment>
<dbReference type="Pfam" id="PF02668">
    <property type="entry name" value="TauD"/>
    <property type="match status" value="1"/>
</dbReference>
<dbReference type="PANTHER" id="PTHR10696:SF25">
    <property type="entry name" value="OXIDOREDUCTASE AIM17-RELATED"/>
    <property type="match status" value="1"/>
</dbReference>
<dbReference type="InterPro" id="IPR042098">
    <property type="entry name" value="TauD-like_sf"/>
</dbReference>
<dbReference type="GO" id="GO:0045329">
    <property type="term" value="P:carnitine biosynthetic process"/>
    <property type="evidence" value="ECO:0007669"/>
    <property type="project" value="TreeGrafter"/>
</dbReference>
<proteinExistence type="inferred from homology"/>
<evidence type="ECO:0000256" key="3">
    <source>
        <dbReference type="ARBA" id="ARBA00022723"/>
    </source>
</evidence>
<accession>A0A8H3I5P3</accession>
<dbReference type="GO" id="GO:0046872">
    <property type="term" value="F:metal ion binding"/>
    <property type="evidence" value="ECO:0007669"/>
    <property type="project" value="UniProtKB-KW"/>
</dbReference>
<keyword evidence="6" id="KW-0408">Iron</keyword>
<name>A0A8H3I5P3_9LECA</name>
<dbReference type="Proteomes" id="UP000664521">
    <property type="component" value="Unassembled WGS sequence"/>
</dbReference>
<keyword evidence="4" id="KW-0223">Dioxygenase</keyword>
<dbReference type="GO" id="GO:0051213">
    <property type="term" value="F:dioxygenase activity"/>
    <property type="evidence" value="ECO:0007669"/>
    <property type="project" value="UniProtKB-KW"/>
</dbReference>
<dbReference type="AlphaFoldDB" id="A0A8H3I5P3"/>
<evidence type="ECO:0000256" key="2">
    <source>
        <dbReference type="ARBA" id="ARBA00008654"/>
    </source>
</evidence>
<evidence type="ECO:0000313" key="9">
    <source>
        <dbReference type="Proteomes" id="UP000664521"/>
    </source>
</evidence>
<evidence type="ECO:0000256" key="1">
    <source>
        <dbReference type="ARBA" id="ARBA00001954"/>
    </source>
</evidence>
<comment type="caution">
    <text evidence="8">The sequence shown here is derived from an EMBL/GenBank/DDBJ whole genome shotgun (WGS) entry which is preliminary data.</text>
</comment>
<dbReference type="Gene3D" id="3.60.130.10">
    <property type="entry name" value="Clavaminate synthase-like"/>
    <property type="match status" value="1"/>
</dbReference>
<gene>
    <name evidence="8" type="ORF">HETSPECPRED_003501</name>
</gene>
<evidence type="ECO:0000256" key="6">
    <source>
        <dbReference type="ARBA" id="ARBA00023004"/>
    </source>
</evidence>
<evidence type="ECO:0000259" key="7">
    <source>
        <dbReference type="Pfam" id="PF02668"/>
    </source>
</evidence>
<dbReference type="EMBL" id="CAJPDS010000002">
    <property type="protein sequence ID" value="CAF9904280.1"/>
    <property type="molecule type" value="Genomic_DNA"/>
</dbReference>
<keyword evidence="3" id="KW-0479">Metal-binding</keyword>
<dbReference type="InterPro" id="IPR003819">
    <property type="entry name" value="TauD/TfdA-like"/>
</dbReference>
<evidence type="ECO:0000313" key="8">
    <source>
        <dbReference type="EMBL" id="CAF9904280.1"/>
    </source>
</evidence>